<evidence type="ECO:0000256" key="1">
    <source>
        <dbReference type="SAM" id="MobiDB-lite"/>
    </source>
</evidence>
<feature type="region of interest" description="Disordered" evidence="1">
    <location>
        <begin position="1"/>
        <end position="21"/>
    </location>
</feature>
<evidence type="ECO:0000313" key="3">
    <source>
        <dbReference type="Proteomes" id="UP000267606"/>
    </source>
</evidence>
<evidence type="ECO:0000313" key="2">
    <source>
        <dbReference type="EMBL" id="VDP16442.1"/>
    </source>
</evidence>
<gene>
    <name evidence="2" type="ORF">OFLC_LOCUS14310</name>
</gene>
<feature type="compositionally biased region" description="Low complexity" evidence="1">
    <location>
        <begin position="11"/>
        <end position="21"/>
    </location>
</feature>
<proteinExistence type="predicted"/>
<name>A0A183I3J8_9BILA</name>
<dbReference type="WBParaSite" id="OFLC_0001431801-mRNA-1">
    <property type="protein sequence ID" value="OFLC_0001431801-mRNA-1"/>
    <property type="gene ID" value="OFLC_0001431801"/>
</dbReference>
<dbReference type="AlphaFoldDB" id="A0A183I3J8"/>
<evidence type="ECO:0000313" key="4">
    <source>
        <dbReference type="WBParaSite" id="OFLC_0001431801-mRNA-1"/>
    </source>
</evidence>
<keyword evidence="3" id="KW-1185">Reference proteome</keyword>
<reference evidence="4" key="1">
    <citation type="submission" date="2016-06" db="UniProtKB">
        <authorList>
            <consortium name="WormBaseParasite"/>
        </authorList>
    </citation>
    <scope>IDENTIFICATION</scope>
</reference>
<accession>A0A183I3J8</accession>
<reference evidence="2 3" key="2">
    <citation type="submission" date="2018-11" db="EMBL/GenBank/DDBJ databases">
        <authorList>
            <consortium name="Pathogen Informatics"/>
        </authorList>
    </citation>
    <scope>NUCLEOTIDE SEQUENCE [LARGE SCALE GENOMIC DNA]</scope>
</reference>
<organism evidence="4">
    <name type="scientific">Onchocerca flexuosa</name>
    <dbReference type="NCBI Taxonomy" id="387005"/>
    <lineage>
        <taxon>Eukaryota</taxon>
        <taxon>Metazoa</taxon>
        <taxon>Ecdysozoa</taxon>
        <taxon>Nematoda</taxon>
        <taxon>Chromadorea</taxon>
        <taxon>Rhabditida</taxon>
        <taxon>Spirurina</taxon>
        <taxon>Spiruromorpha</taxon>
        <taxon>Filarioidea</taxon>
        <taxon>Onchocercidae</taxon>
        <taxon>Onchocerca</taxon>
    </lineage>
</organism>
<protein>
    <submittedName>
        <fullName evidence="2 4">Uncharacterized protein</fullName>
    </submittedName>
</protein>
<sequence length="49" mass="5199">MSMVDVISADSLKPPSLSSPSPGNILTLFDTLYTPVFTLHNPSLPLLNG</sequence>
<dbReference type="Proteomes" id="UP000267606">
    <property type="component" value="Unassembled WGS sequence"/>
</dbReference>
<dbReference type="EMBL" id="UZAJ01040755">
    <property type="protein sequence ID" value="VDP16442.1"/>
    <property type="molecule type" value="Genomic_DNA"/>
</dbReference>